<dbReference type="GO" id="GO:0010073">
    <property type="term" value="P:meristem maintenance"/>
    <property type="evidence" value="ECO:0007669"/>
    <property type="project" value="InterPro"/>
</dbReference>
<dbReference type="InterPro" id="IPR044824">
    <property type="entry name" value="MAIN-like"/>
</dbReference>
<evidence type="ECO:0000256" key="1">
    <source>
        <dbReference type="SAM" id="Phobius"/>
    </source>
</evidence>
<reference evidence="3" key="1">
    <citation type="submission" date="2020-09" db="EMBL/GenBank/DDBJ databases">
        <title>Genome-Enabled Discovery of Anthraquinone Biosynthesis in Senna tora.</title>
        <authorList>
            <person name="Kang S.-H."/>
            <person name="Pandey R.P."/>
            <person name="Lee C.-M."/>
            <person name="Sim J.-S."/>
            <person name="Jeong J.-T."/>
            <person name="Choi B.-S."/>
            <person name="Jung M."/>
            <person name="Ginzburg D."/>
            <person name="Zhao K."/>
            <person name="Won S.Y."/>
            <person name="Oh T.-J."/>
            <person name="Yu Y."/>
            <person name="Kim N.-H."/>
            <person name="Lee O.R."/>
            <person name="Lee T.-H."/>
            <person name="Bashyal P."/>
            <person name="Kim T.-S."/>
            <person name="Lee W.-H."/>
            <person name="Kawkins C."/>
            <person name="Kim C.-K."/>
            <person name="Kim J.S."/>
            <person name="Ahn B.O."/>
            <person name="Rhee S.Y."/>
            <person name="Sohng J.K."/>
        </authorList>
    </citation>
    <scope>NUCLEOTIDE SEQUENCE</scope>
    <source>
        <tissue evidence="3">Leaf</tissue>
    </source>
</reference>
<keyword evidence="1" id="KW-0472">Membrane</keyword>
<keyword evidence="1" id="KW-1133">Transmembrane helix</keyword>
<feature type="transmembrane region" description="Helical" evidence="1">
    <location>
        <begin position="7"/>
        <end position="29"/>
    </location>
</feature>
<comment type="caution">
    <text evidence="3">The sequence shown here is derived from an EMBL/GenBank/DDBJ whole genome shotgun (WGS) entry which is preliminary data.</text>
</comment>
<dbReference type="Pfam" id="PF10536">
    <property type="entry name" value="PMD"/>
    <property type="match status" value="1"/>
</dbReference>
<dbReference type="EMBL" id="JAAIUW010000006">
    <property type="protein sequence ID" value="KAF7827485.1"/>
    <property type="molecule type" value="Genomic_DNA"/>
</dbReference>
<gene>
    <name evidence="3" type="ORF">G2W53_018649</name>
</gene>
<keyword evidence="4" id="KW-1185">Reference proteome</keyword>
<organism evidence="3 4">
    <name type="scientific">Senna tora</name>
    <dbReference type="NCBI Taxonomy" id="362788"/>
    <lineage>
        <taxon>Eukaryota</taxon>
        <taxon>Viridiplantae</taxon>
        <taxon>Streptophyta</taxon>
        <taxon>Embryophyta</taxon>
        <taxon>Tracheophyta</taxon>
        <taxon>Spermatophyta</taxon>
        <taxon>Magnoliopsida</taxon>
        <taxon>eudicotyledons</taxon>
        <taxon>Gunneridae</taxon>
        <taxon>Pentapetalae</taxon>
        <taxon>rosids</taxon>
        <taxon>fabids</taxon>
        <taxon>Fabales</taxon>
        <taxon>Fabaceae</taxon>
        <taxon>Caesalpinioideae</taxon>
        <taxon>Cassia clade</taxon>
        <taxon>Senna</taxon>
    </lineage>
</organism>
<feature type="domain" description="Aminotransferase-like plant mobile" evidence="2">
    <location>
        <begin position="145"/>
        <end position="242"/>
    </location>
</feature>
<dbReference type="InterPro" id="IPR019557">
    <property type="entry name" value="AminoTfrase-like_pln_mobile"/>
</dbReference>
<accession>A0A834TW76</accession>
<evidence type="ECO:0000313" key="3">
    <source>
        <dbReference type="EMBL" id="KAF7827485.1"/>
    </source>
</evidence>
<proteinExistence type="predicted"/>
<dbReference type="OrthoDB" id="1434670at2759"/>
<sequence>MMVRSLLGVVAKVVFVAVYHLRWIVWSLMGVSSVPWFGGSEGDTRSGGGNFLAGFLLGGVIFGTLAYIFAPQGVVTFLGGKWTFEGEQLDILDPAQRIRACCTCTMPHIGGSLAATYRVLRPRRHRAVELMNPPVEIVRLLEQTGFYGVARAGYIPYGNALISALVKQWRPETHSFYMPMRECKITLQDVAIQLGLPIDGWLVTGRTKYNWGELCVRLLGEESPADELKGSRVMMTWLDERVPDARHVRELAITHVPPFAGEPRGGEELQLGICSPRILVPVVVLCNRDTTIGTSMRGLQIPNCSSSPPPSSPARGGLHCSTKAEISAWSYAIQRPCVAMAGAHDLTAKNHKGKCLHYPYMMNFKEYNSNELLAAKLPPICGDPAGTASSDPLGQV</sequence>
<name>A0A834TW76_9FABA</name>
<dbReference type="PANTHER" id="PTHR46033">
    <property type="entry name" value="PROTEIN MAIN-LIKE 2"/>
    <property type="match status" value="1"/>
</dbReference>
<dbReference type="AlphaFoldDB" id="A0A834TW76"/>
<protein>
    <submittedName>
        <fullName evidence="3">Serine/threonine-protein phosphatase 7 long form-like protein</fullName>
    </submittedName>
</protein>
<dbReference type="Proteomes" id="UP000634136">
    <property type="component" value="Unassembled WGS sequence"/>
</dbReference>
<feature type="transmembrane region" description="Helical" evidence="1">
    <location>
        <begin position="49"/>
        <end position="70"/>
    </location>
</feature>
<evidence type="ECO:0000313" key="4">
    <source>
        <dbReference type="Proteomes" id="UP000634136"/>
    </source>
</evidence>
<keyword evidence="1" id="KW-0812">Transmembrane</keyword>
<dbReference type="PANTHER" id="PTHR46033:SF8">
    <property type="entry name" value="PROTEIN MAINTENANCE OF MERISTEMS-LIKE"/>
    <property type="match status" value="1"/>
</dbReference>
<evidence type="ECO:0000259" key="2">
    <source>
        <dbReference type="Pfam" id="PF10536"/>
    </source>
</evidence>